<keyword evidence="7" id="KW-0746">Sphingolipid metabolism</keyword>
<accession>A0ABR2QRF9</accession>
<protein>
    <recommendedName>
        <fullName evidence="10">3-dehydrosphinganine reductase</fullName>
        <ecNumber evidence="10">1.1.1.102</ecNumber>
    </recommendedName>
</protein>
<reference evidence="13 14" key="1">
    <citation type="journal article" date="2024" name="G3 (Bethesda)">
        <title>Genome assembly of Hibiscus sabdariffa L. provides insights into metabolisms of medicinal natural products.</title>
        <authorList>
            <person name="Kim T."/>
        </authorList>
    </citation>
    <scope>NUCLEOTIDE SEQUENCE [LARGE SCALE GENOMIC DNA]</scope>
    <source>
        <strain evidence="13">TK-2024</strain>
        <tissue evidence="13">Old leaves</tissue>
    </source>
</reference>
<evidence type="ECO:0000256" key="5">
    <source>
        <dbReference type="ARBA" id="ARBA00022824"/>
    </source>
</evidence>
<keyword evidence="11" id="KW-0472">Membrane</keyword>
<keyword evidence="11" id="KW-1133">Transmembrane helix</keyword>
<keyword evidence="9" id="KW-0443">Lipid metabolism</keyword>
<feature type="signal peptide" evidence="12">
    <location>
        <begin position="1"/>
        <end position="23"/>
    </location>
</feature>
<organism evidence="13 14">
    <name type="scientific">Hibiscus sabdariffa</name>
    <name type="common">roselle</name>
    <dbReference type="NCBI Taxonomy" id="183260"/>
    <lineage>
        <taxon>Eukaryota</taxon>
        <taxon>Viridiplantae</taxon>
        <taxon>Streptophyta</taxon>
        <taxon>Embryophyta</taxon>
        <taxon>Tracheophyta</taxon>
        <taxon>Spermatophyta</taxon>
        <taxon>Magnoliopsida</taxon>
        <taxon>eudicotyledons</taxon>
        <taxon>Gunneridae</taxon>
        <taxon>Pentapetalae</taxon>
        <taxon>rosids</taxon>
        <taxon>malvids</taxon>
        <taxon>Malvales</taxon>
        <taxon>Malvaceae</taxon>
        <taxon>Malvoideae</taxon>
        <taxon>Hibiscus</taxon>
    </lineage>
</organism>
<evidence type="ECO:0000256" key="2">
    <source>
        <dbReference type="ARBA" id="ARBA00004760"/>
    </source>
</evidence>
<evidence type="ECO:0000256" key="8">
    <source>
        <dbReference type="ARBA" id="ARBA00023002"/>
    </source>
</evidence>
<dbReference type="Proteomes" id="UP001396334">
    <property type="component" value="Unassembled WGS sequence"/>
</dbReference>
<evidence type="ECO:0000256" key="11">
    <source>
        <dbReference type="SAM" id="Phobius"/>
    </source>
</evidence>
<comment type="caution">
    <text evidence="13">The sequence shown here is derived from an EMBL/GenBank/DDBJ whole genome shotgun (WGS) entry which is preliminary data.</text>
</comment>
<dbReference type="Gene3D" id="3.40.50.720">
    <property type="entry name" value="NAD(P)-binding Rossmann-like Domain"/>
    <property type="match status" value="1"/>
</dbReference>
<keyword evidence="4" id="KW-0547">Nucleotide-binding</keyword>
<evidence type="ECO:0000256" key="4">
    <source>
        <dbReference type="ARBA" id="ARBA00022741"/>
    </source>
</evidence>
<keyword evidence="12" id="KW-0732">Signal</keyword>
<gene>
    <name evidence="13" type="ORF">V6N11_060818</name>
</gene>
<sequence>MVLFTLILATLLLLLLLFLIVRPKPVSIPIKNRHVFISGGSSGIGLALAQKAVSEGARVSLLARSLHKLKEAQKSIREVYGVDVAIFSADVRDHSAVERAVAESGPIDVLVVNQGIFVPGALENQASEVIKSVINVNLTGSFNVITAALPSMKNRKDGAPASIALMSSQAGQVGIYGYSAYSATKFGLRGLAEALQQELISDNIHVSVIYPPDTQTPGFEQERKIRPELAGIIMGSGGGALSAEEVAKKSLDGIKSGSFSIWFNLEGYMLGFSGAGFSPQTSFPVAFLEIVFAGLSRLAALFFLWSWYRIIQKKHAN</sequence>
<keyword evidence="8" id="KW-0560">Oxidoreductase</keyword>
<evidence type="ECO:0000256" key="7">
    <source>
        <dbReference type="ARBA" id="ARBA00022919"/>
    </source>
</evidence>
<evidence type="ECO:0000256" key="6">
    <source>
        <dbReference type="ARBA" id="ARBA00022857"/>
    </source>
</evidence>
<proteinExistence type="predicted"/>
<evidence type="ECO:0000256" key="3">
    <source>
        <dbReference type="ARBA" id="ARBA00004991"/>
    </source>
</evidence>
<feature type="chain" id="PRO_5045085841" description="3-dehydrosphinganine reductase" evidence="12">
    <location>
        <begin position="24"/>
        <end position="317"/>
    </location>
</feature>
<dbReference type="PANTHER" id="PTHR43550:SF3">
    <property type="entry name" value="3-KETODIHYDROSPHINGOSINE REDUCTASE"/>
    <property type="match status" value="1"/>
</dbReference>
<keyword evidence="11" id="KW-0812">Transmembrane</keyword>
<comment type="pathway">
    <text evidence="3">Sphingolipid metabolism.</text>
</comment>
<evidence type="ECO:0000256" key="12">
    <source>
        <dbReference type="SAM" id="SignalP"/>
    </source>
</evidence>
<dbReference type="Pfam" id="PF00106">
    <property type="entry name" value="adh_short"/>
    <property type="match status" value="1"/>
</dbReference>
<dbReference type="CDD" id="cd08939">
    <property type="entry name" value="KDSR-like_SDR_c"/>
    <property type="match status" value="1"/>
</dbReference>
<feature type="transmembrane region" description="Helical" evidence="11">
    <location>
        <begin position="285"/>
        <end position="308"/>
    </location>
</feature>
<evidence type="ECO:0000313" key="14">
    <source>
        <dbReference type="Proteomes" id="UP001396334"/>
    </source>
</evidence>
<keyword evidence="14" id="KW-1185">Reference proteome</keyword>
<dbReference type="InterPro" id="IPR036291">
    <property type="entry name" value="NAD(P)-bd_dom_sf"/>
</dbReference>
<evidence type="ECO:0000313" key="13">
    <source>
        <dbReference type="EMBL" id="KAK9003254.1"/>
    </source>
</evidence>
<dbReference type="InterPro" id="IPR045022">
    <property type="entry name" value="KDSR-like"/>
</dbReference>
<dbReference type="PRINTS" id="PR00081">
    <property type="entry name" value="GDHRDH"/>
</dbReference>
<dbReference type="EC" id="1.1.1.102" evidence="10"/>
<name>A0ABR2QRF9_9ROSI</name>
<evidence type="ECO:0000256" key="10">
    <source>
        <dbReference type="ARBA" id="ARBA00026112"/>
    </source>
</evidence>
<comment type="subcellular location">
    <subcellularLocation>
        <location evidence="1">Endoplasmic reticulum</location>
    </subcellularLocation>
</comment>
<keyword evidence="6" id="KW-0521">NADP</keyword>
<dbReference type="EMBL" id="JBBPBN010000034">
    <property type="protein sequence ID" value="KAK9003254.1"/>
    <property type="molecule type" value="Genomic_DNA"/>
</dbReference>
<evidence type="ECO:0000256" key="9">
    <source>
        <dbReference type="ARBA" id="ARBA00023098"/>
    </source>
</evidence>
<dbReference type="InterPro" id="IPR020904">
    <property type="entry name" value="Sc_DH/Rdtase_CS"/>
</dbReference>
<dbReference type="PANTHER" id="PTHR43550">
    <property type="entry name" value="3-KETODIHYDROSPHINGOSINE REDUCTASE"/>
    <property type="match status" value="1"/>
</dbReference>
<dbReference type="SUPFAM" id="SSF51735">
    <property type="entry name" value="NAD(P)-binding Rossmann-fold domains"/>
    <property type="match status" value="1"/>
</dbReference>
<dbReference type="InterPro" id="IPR002347">
    <property type="entry name" value="SDR_fam"/>
</dbReference>
<keyword evidence="5" id="KW-0256">Endoplasmic reticulum</keyword>
<dbReference type="PROSITE" id="PS00061">
    <property type="entry name" value="ADH_SHORT"/>
    <property type="match status" value="1"/>
</dbReference>
<evidence type="ECO:0000256" key="1">
    <source>
        <dbReference type="ARBA" id="ARBA00004240"/>
    </source>
</evidence>
<comment type="pathway">
    <text evidence="2">Lipid metabolism; sphingolipid metabolism.</text>
</comment>